<keyword evidence="1" id="KW-0472">Membrane</keyword>
<feature type="transmembrane region" description="Helical" evidence="1">
    <location>
        <begin position="12"/>
        <end position="30"/>
    </location>
</feature>
<evidence type="ECO:0000256" key="1">
    <source>
        <dbReference type="SAM" id="Phobius"/>
    </source>
</evidence>
<dbReference type="Proteomes" id="UP000468668">
    <property type="component" value="Unassembled WGS sequence"/>
</dbReference>
<dbReference type="AlphaFoldDB" id="A0A6N6NQS3"/>
<gene>
    <name evidence="2" type="ORF">F8C90_02285</name>
</gene>
<keyword evidence="3" id="KW-1185">Reference proteome</keyword>
<name>A0A6N6NQS3_9ACTN</name>
<keyword evidence="1" id="KW-1133">Transmembrane helix</keyword>
<sequence>MRSERGQGTVEYAVVLAGVLCMVVALGVLAKAMGEGLFVEHALMSASHHLQLAALGSVADVFAF</sequence>
<dbReference type="EMBL" id="WAJR01000003">
    <property type="protein sequence ID" value="KAB1642107.1"/>
    <property type="molecule type" value="Genomic_DNA"/>
</dbReference>
<dbReference type="RefSeq" id="WP_158048835.1">
    <property type="nucleotide sequence ID" value="NZ_DBFRXQ010000038.1"/>
</dbReference>
<accession>A0A6N6NQS3</accession>
<proteinExistence type="predicted"/>
<protein>
    <submittedName>
        <fullName evidence="2">Uncharacterized protein</fullName>
    </submittedName>
</protein>
<dbReference type="OrthoDB" id="3177565at2"/>
<comment type="caution">
    <text evidence="2">The sequence shown here is derived from an EMBL/GenBank/DDBJ whole genome shotgun (WGS) entry which is preliminary data.</text>
</comment>
<organism evidence="2 3">
    <name type="scientific">Ellagibacter isourolithinifaciens</name>
    <dbReference type="NCBI Taxonomy" id="2137581"/>
    <lineage>
        <taxon>Bacteria</taxon>
        <taxon>Bacillati</taxon>
        <taxon>Actinomycetota</taxon>
        <taxon>Coriobacteriia</taxon>
        <taxon>Eggerthellales</taxon>
        <taxon>Eggerthellaceae</taxon>
        <taxon>Ellagibacter</taxon>
    </lineage>
</organism>
<evidence type="ECO:0000313" key="2">
    <source>
        <dbReference type="EMBL" id="KAB1642107.1"/>
    </source>
</evidence>
<evidence type="ECO:0000313" key="3">
    <source>
        <dbReference type="Proteomes" id="UP000468668"/>
    </source>
</evidence>
<keyword evidence="1" id="KW-0812">Transmembrane</keyword>
<reference evidence="2 3" key="1">
    <citation type="submission" date="2019-09" db="EMBL/GenBank/DDBJ databases">
        <title>Whole genome shotgun sequencing (WGS) of Ellagibacter isourolithinifaciens DSM 104140(T) and Adlercreutzia muris DSM 29508(T).</title>
        <authorList>
            <person name="Stoll D.A."/>
            <person name="Danylec N."/>
            <person name="Huch M."/>
        </authorList>
    </citation>
    <scope>NUCLEOTIDE SEQUENCE [LARGE SCALE GENOMIC DNA]</scope>
    <source>
        <strain evidence="2 3">DSM 104140</strain>
    </source>
</reference>